<keyword evidence="7" id="KW-1185">Reference proteome</keyword>
<dbReference type="InterPro" id="IPR007450">
    <property type="entry name" value="BamE_dom"/>
</dbReference>
<reference evidence="6 7" key="1">
    <citation type="submission" date="2016-02" db="EMBL/GenBank/DDBJ databases">
        <title>Complete Genome of H5569, the type strain of the newly described species Haematospirillium jordaniae.</title>
        <authorList>
            <person name="Nicholson A.C."/>
            <person name="Humrighouse B.W."/>
            <person name="Loparov V."/>
            <person name="McQuiston J.R."/>
        </authorList>
    </citation>
    <scope>NUCLEOTIDE SEQUENCE [LARGE SCALE GENOMIC DNA]</scope>
    <source>
        <strain evidence="6 7">H5569</strain>
    </source>
</reference>
<dbReference type="AlphaFoldDB" id="A0A143DGC0"/>
<dbReference type="Proteomes" id="UP000076066">
    <property type="component" value="Chromosome"/>
</dbReference>
<protein>
    <recommendedName>
        <fullName evidence="5">Outer membrane protein assembly factor BamE domain-containing protein</fullName>
    </recommendedName>
</protein>
<dbReference type="GO" id="GO:0051205">
    <property type="term" value="P:protein insertion into membrane"/>
    <property type="evidence" value="ECO:0007669"/>
    <property type="project" value="TreeGrafter"/>
</dbReference>
<name>A0A143DGC0_9PROT</name>
<evidence type="ECO:0000256" key="2">
    <source>
        <dbReference type="ARBA" id="ARBA00023136"/>
    </source>
</evidence>
<evidence type="ECO:0000313" key="7">
    <source>
        <dbReference type="Proteomes" id="UP000076066"/>
    </source>
</evidence>
<accession>A0A143DGC0</accession>
<dbReference type="Pfam" id="PF04355">
    <property type="entry name" value="BamE"/>
    <property type="match status" value="1"/>
</dbReference>
<keyword evidence="3" id="KW-0998">Cell outer membrane</keyword>
<dbReference type="PANTHER" id="PTHR37482">
    <property type="entry name" value="OUTER MEMBRANE PROTEIN ASSEMBLY FACTOR BAME"/>
    <property type="match status" value="1"/>
</dbReference>
<sequence>MRRSTATALALVLPAVTLLSACSPDIKAHGALPTATQMEHIQEGRSSKADVAAALGSPSTTSLFDGEETWYYIGSKQEQFAFYPNEELERSVITIRFDRSDTIQSIQRNGLKDGADVTLVARETPTAGNKMNIFEQLLGNIGKFNKDSTSTFDGKSNIPGQ</sequence>
<evidence type="ECO:0000256" key="4">
    <source>
        <dbReference type="SAM" id="SignalP"/>
    </source>
</evidence>
<organism evidence="6 7">
    <name type="scientific">Haematospirillum jordaniae</name>
    <dbReference type="NCBI Taxonomy" id="1549855"/>
    <lineage>
        <taxon>Bacteria</taxon>
        <taxon>Pseudomonadati</taxon>
        <taxon>Pseudomonadota</taxon>
        <taxon>Alphaproteobacteria</taxon>
        <taxon>Rhodospirillales</taxon>
        <taxon>Novispirillaceae</taxon>
        <taxon>Haematospirillum</taxon>
    </lineage>
</organism>
<evidence type="ECO:0000259" key="5">
    <source>
        <dbReference type="Pfam" id="PF04355"/>
    </source>
</evidence>
<dbReference type="Gene3D" id="3.30.1450.10">
    <property type="match status" value="1"/>
</dbReference>
<evidence type="ECO:0000313" key="6">
    <source>
        <dbReference type="EMBL" id="AMW35158.1"/>
    </source>
</evidence>
<dbReference type="GO" id="GO:0043165">
    <property type="term" value="P:Gram-negative-bacterium-type cell outer membrane assembly"/>
    <property type="evidence" value="ECO:0007669"/>
    <property type="project" value="TreeGrafter"/>
</dbReference>
<dbReference type="GO" id="GO:0030674">
    <property type="term" value="F:protein-macromolecule adaptor activity"/>
    <property type="evidence" value="ECO:0007669"/>
    <property type="project" value="TreeGrafter"/>
</dbReference>
<dbReference type="InterPro" id="IPR037873">
    <property type="entry name" value="BamE-like"/>
</dbReference>
<dbReference type="KEGG" id="hjo:AY555_08200"/>
<keyword evidence="1 4" id="KW-0732">Signal</keyword>
<dbReference type="InterPro" id="IPR026592">
    <property type="entry name" value="BamE"/>
</dbReference>
<proteinExistence type="predicted"/>
<dbReference type="PANTHER" id="PTHR37482:SF1">
    <property type="entry name" value="OUTER MEMBRANE PROTEIN ASSEMBLY FACTOR BAME"/>
    <property type="match status" value="1"/>
</dbReference>
<feature type="domain" description="Outer membrane protein assembly factor BamE" evidence="5">
    <location>
        <begin position="30"/>
        <end position="104"/>
    </location>
</feature>
<evidence type="ECO:0000256" key="3">
    <source>
        <dbReference type="ARBA" id="ARBA00023237"/>
    </source>
</evidence>
<dbReference type="PROSITE" id="PS51257">
    <property type="entry name" value="PROKAR_LIPOPROTEIN"/>
    <property type="match status" value="1"/>
</dbReference>
<evidence type="ECO:0000256" key="1">
    <source>
        <dbReference type="ARBA" id="ARBA00022729"/>
    </source>
</evidence>
<dbReference type="EMBL" id="CP014525">
    <property type="protein sequence ID" value="AMW35158.1"/>
    <property type="molecule type" value="Genomic_DNA"/>
</dbReference>
<gene>
    <name evidence="6" type="ORF">AY555_08200</name>
</gene>
<dbReference type="STRING" id="1549855.AY555_08200"/>
<feature type="chain" id="PRO_5007507843" description="Outer membrane protein assembly factor BamE domain-containing protein" evidence="4">
    <location>
        <begin position="22"/>
        <end position="161"/>
    </location>
</feature>
<feature type="signal peptide" evidence="4">
    <location>
        <begin position="1"/>
        <end position="21"/>
    </location>
</feature>
<dbReference type="GO" id="GO:1990063">
    <property type="term" value="C:Bam protein complex"/>
    <property type="evidence" value="ECO:0007669"/>
    <property type="project" value="TreeGrafter"/>
</dbReference>
<keyword evidence="2" id="KW-0472">Membrane</keyword>